<evidence type="ECO:0000256" key="1">
    <source>
        <dbReference type="ARBA" id="ARBA00022679"/>
    </source>
</evidence>
<dbReference type="GO" id="GO:0016301">
    <property type="term" value="F:kinase activity"/>
    <property type="evidence" value="ECO:0007669"/>
    <property type="project" value="UniProtKB-KW"/>
</dbReference>
<dbReference type="PROSITE" id="PS50146">
    <property type="entry name" value="DAGK"/>
    <property type="match status" value="1"/>
</dbReference>
<dbReference type="Gene3D" id="2.60.200.40">
    <property type="match status" value="1"/>
</dbReference>
<dbReference type="NCBIfam" id="TIGR00147">
    <property type="entry name" value="YegS/Rv2252/BmrU family lipid kinase"/>
    <property type="match status" value="1"/>
</dbReference>
<organism evidence="6 7">
    <name type="scientific">Pseudohalioglobus lutimaris</name>
    <dbReference type="NCBI Taxonomy" id="1737061"/>
    <lineage>
        <taxon>Bacteria</taxon>
        <taxon>Pseudomonadati</taxon>
        <taxon>Pseudomonadota</taxon>
        <taxon>Gammaproteobacteria</taxon>
        <taxon>Cellvibrionales</taxon>
        <taxon>Halieaceae</taxon>
        <taxon>Pseudohalioglobus</taxon>
    </lineage>
</organism>
<dbReference type="GO" id="GO:0005524">
    <property type="term" value="F:ATP binding"/>
    <property type="evidence" value="ECO:0007669"/>
    <property type="project" value="UniProtKB-KW"/>
</dbReference>
<feature type="domain" description="DAGKc" evidence="5">
    <location>
        <begin position="1"/>
        <end position="133"/>
    </location>
</feature>
<evidence type="ECO:0000256" key="2">
    <source>
        <dbReference type="ARBA" id="ARBA00022741"/>
    </source>
</evidence>
<proteinExistence type="predicted"/>
<evidence type="ECO:0000256" key="3">
    <source>
        <dbReference type="ARBA" id="ARBA00022777"/>
    </source>
</evidence>
<accession>A0A2N5X1V3</accession>
<keyword evidence="4" id="KW-0067">ATP-binding</keyword>
<dbReference type="Gene3D" id="3.40.50.10330">
    <property type="entry name" value="Probable inorganic polyphosphate/atp-NAD kinase, domain 1"/>
    <property type="match status" value="1"/>
</dbReference>
<dbReference type="InterPro" id="IPR001206">
    <property type="entry name" value="Diacylglycerol_kinase_cat_dom"/>
</dbReference>
<dbReference type="InterPro" id="IPR005218">
    <property type="entry name" value="Diacylglycerol/lipid_kinase"/>
</dbReference>
<keyword evidence="1" id="KW-0808">Transferase</keyword>
<dbReference type="SMART" id="SM00046">
    <property type="entry name" value="DAGKc"/>
    <property type="match status" value="1"/>
</dbReference>
<dbReference type="InterPro" id="IPR017438">
    <property type="entry name" value="ATP-NAD_kinase_N"/>
</dbReference>
<dbReference type="Pfam" id="PF00781">
    <property type="entry name" value="DAGK_cat"/>
    <property type="match status" value="1"/>
</dbReference>
<dbReference type="AlphaFoldDB" id="A0A2N5X1V3"/>
<keyword evidence="7" id="KW-1185">Reference proteome</keyword>
<keyword evidence="3" id="KW-0418">Kinase</keyword>
<dbReference type="InterPro" id="IPR050187">
    <property type="entry name" value="Lipid_Phosphate_FormReg"/>
</dbReference>
<evidence type="ECO:0000313" key="7">
    <source>
        <dbReference type="Proteomes" id="UP000235005"/>
    </source>
</evidence>
<evidence type="ECO:0000313" key="6">
    <source>
        <dbReference type="EMBL" id="PLW68466.1"/>
    </source>
</evidence>
<dbReference type="PANTHER" id="PTHR12358">
    <property type="entry name" value="SPHINGOSINE KINASE"/>
    <property type="match status" value="1"/>
</dbReference>
<dbReference type="Pfam" id="PF19279">
    <property type="entry name" value="YegS_C"/>
    <property type="match status" value="1"/>
</dbReference>
<protein>
    <recommendedName>
        <fullName evidence="5">DAGKc domain-containing protein</fullName>
    </recommendedName>
</protein>
<dbReference type="GO" id="GO:0008654">
    <property type="term" value="P:phospholipid biosynthetic process"/>
    <property type="evidence" value="ECO:0007669"/>
    <property type="project" value="InterPro"/>
</dbReference>
<gene>
    <name evidence="6" type="ORF">C0039_11860</name>
</gene>
<sequence length="311" mass="33666">MLKIALLIKGNLGHLQHIRRDVECLRQALPQAQITALESREAGSIVDLANRACEGSDYLIAVGGDGTLHEVLNGVLQHGLARRALPALGLLARGTANDYARTVGLRGDTAELIGLLKSGDCRYVDAGRIRYRGAGDQRDIRYFLNSADIGIGAAVVSSMQAMPLVIGRPLRYPISIARTFLTFRGKELTVRSDQGLCWRGRSLAVVAANGRYFGSGLCIAPHARIDDGQLSVTLVADASTADFLRHLGALRRSEFIRHHAVSYHRARRLEIEHHGDPAQIEADGEHLGTTPVTVDILPGAIKLLCPPTRKA</sequence>
<dbReference type="EMBL" id="PKUS01000013">
    <property type="protein sequence ID" value="PLW68466.1"/>
    <property type="molecule type" value="Genomic_DNA"/>
</dbReference>
<dbReference type="Proteomes" id="UP000235005">
    <property type="component" value="Unassembled WGS sequence"/>
</dbReference>
<keyword evidence="2" id="KW-0547">Nucleotide-binding</keyword>
<evidence type="ECO:0000256" key="4">
    <source>
        <dbReference type="ARBA" id="ARBA00022840"/>
    </source>
</evidence>
<dbReference type="OrthoDB" id="142078at2"/>
<name>A0A2N5X1V3_9GAMM</name>
<dbReference type="InterPro" id="IPR045540">
    <property type="entry name" value="YegS/DAGK_C"/>
</dbReference>
<dbReference type="InterPro" id="IPR016064">
    <property type="entry name" value="NAD/diacylglycerol_kinase_sf"/>
</dbReference>
<dbReference type="SUPFAM" id="SSF111331">
    <property type="entry name" value="NAD kinase/diacylglycerol kinase-like"/>
    <property type="match status" value="1"/>
</dbReference>
<evidence type="ECO:0000259" key="5">
    <source>
        <dbReference type="PROSITE" id="PS50146"/>
    </source>
</evidence>
<reference evidence="6 7" key="1">
    <citation type="submission" date="2018-01" db="EMBL/GenBank/DDBJ databases">
        <title>The draft genome sequence of Halioglobus lutimaris HF004.</title>
        <authorList>
            <person name="Du Z.-J."/>
            <person name="Shi M.-J."/>
        </authorList>
    </citation>
    <scope>NUCLEOTIDE SEQUENCE [LARGE SCALE GENOMIC DNA]</scope>
    <source>
        <strain evidence="6 7">HF004</strain>
    </source>
</reference>
<dbReference type="PANTHER" id="PTHR12358:SF54">
    <property type="entry name" value="SPHINGOSINE KINASE RELATED PROTEIN"/>
    <property type="match status" value="1"/>
</dbReference>
<comment type="caution">
    <text evidence="6">The sequence shown here is derived from an EMBL/GenBank/DDBJ whole genome shotgun (WGS) entry which is preliminary data.</text>
</comment>